<sequence length="609" mass="68778">MSGFSDAMKVLRGLDSIARRVPPVLNSSDIKAWSGCIQQIELKELSLPSNRVLSLMAANAGTFLNVAAKREVEREEPEPSPPTQLEIETPILPDSKVEKDKHIQEEHLQLNPETTSLDILKLDLTDPQVLKEKVYVQPNAKPISVAPPKSRLSQTSNERKIPSSRIGRVMAFGNLGLGLGVGTIVEASKRVMQTGSLSGDTLGFLLNESNAERIVNTLCRVRGAALKIGQMLSIQDETFVSPELQKIFDRVRQSADYMPPSQMEKVISEELGPDWRSLFATFNETPFAAASIGQVHTATLHDGRYVAVKIQYPGVAQSIKSDIQNLLTVLNVSKLIPEAFFLDSVIEQMEIELENECDYHWEADCCTKMRELLHSQQDVYYVPEVIKDASAKRIITTELLEGLTFDECESLDQKTRNHIVESVIKLVLNELFIYRFMQTDPNWANFLYNEKTRQLGLLDFGATREYTLTFVRDYFEIIDAAGRTNDRERVLEYSRKIGFLTGYESQIMNEAHVDSVMILGECFRTKGIYEFGKQEITRRLQDKTLVMLKNRLCPPPNEIYSLHRKMSGIFLLAAKLDAKIDCHSIWSGIAQKFNVIKELEDAKEPKVAV</sequence>
<dbReference type="GO" id="GO:0005524">
    <property type="term" value="F:ATP binding"/>
    <property type="evidence" value="ECO:0007669"/>
    <property type="project" value="UniProtKB-KW"/>
</dbReference>
<dbReference type="OrthoDB" id="201153at2759"/>
<dbReference type="CDD" id="cd13970">
    <property type="entry name" value="ABC1_ADCK3"/>
    <property type="match status" value="1"/>
</dbReference>
<dbReference type="Proteomes" id="UP000595437">
    <property type="component" value="Chromosome 8"/>
</dbReference>
<evidence type="ECO:0000256" key="3">
    <source>
        <dbReference type="ARBA" id="ARBA00022679"/>
    </source>
</evidence>
<dbReference type="InterPro" id="IPR004147">
    <property type="entry name" value="ABC1_dom"/>
</dbReference>
<dbReference type="AlphaFoldDB" id="A0A7T8KB69"/>
<keyword evidence="3" id="KW-0808">Transferase</keyword>
<evidence type="ECO:0000256" key="5">
    <source>
        <dbReference type="ARBA" id="ARBA00022840"/>
    </source>
</evidence>
<keyword evidence="8" id="KW-1185">Reference proteome</keyword>
<name>A0A7T8KB69_CALRO</name>
<comment type="similarity">
    <text evidence="2">Belongs to the protein kinase superfamily. ADCK protein kinase family.</text>
</comment>
<dbReference type="Pfam" id="PF03109">
    <property type="entry name" value="ABC1"/>
    <property type="match status" value="1"/>
</dbReference>
<evidence type="ECO:0000313" key="7">
    <source>
        <dbReference type="EMBL" id="QQP51745.1"/>
    </source>
</evidence>
<reference evidence="8" key="1">
    <citation type="submission" date="2021-01" db="EMBL/GenBank/DDBJ databases">
        <title>Caligus Genome Assembly.</title>
        <authorList>
            <person name="Gallardo-Escarate C."/>
        </authorList>
    </citation>
    <scope>NUCLEOTIDE SEQUENCE [LARGE SCALE GENOMIC DNA]</scope>
</reference>
<dbReference type="PANTHER" id="PTHR43851:SF3">
    <property type="entry name" value="COENZYME Q8"/>
    <property type="match status" value="1"/>
</dbReference>
<dbReference type="PANTHER" id="PTHR43851">
    <property type="match status" value="1"/>
</dbReference>
<protein>
    <submittedName>
        <fullName evidence="7">Chaperone activity of bc1 complexlike_ mitochondriallike</fullName>
    </submittedName>
</protein>
<evidence type="ECO:0000256" key="4">
    <source>
        <dbReference type="ARBA" id="ARBA00022741"/>
    </source>
</evidence>
<dbReference type="SUPFAM" id="SSF56112">
    <property type="entry name" value="Protein kinase-like (PK-like)"/>
    <property type="match status" value="1"/>
</dbReference>
<proteinExistence type="inferred from homology"/>
<keyword evidence="5" id="KW-0067">ATP-binding</keyword>
<evidence type="ECO:0000256" key="2">
    <source>
        <dbReference type="ARBA" id="ARBA00009670"/>
    </source>
</evidence>
<dbReference type="GO" id="GO:0016740">
    <property type="term" value="F:transferase activity"/>
    <property type="evidence" value="ECO:0007669"/>
    <property type="project" value="UniProtKB-KW"/>
</dbReference>
<gene>
    <name evidence="7" type="ORF">FKW44_013187</name>
</gene>
<dbReference type="InterPro" id="IPR034646">
    <property type="entry name" value="ADCK3_dom"/>
</dbReference>
<feature type="domain" description="ABC1 atypical kinase-like" evidence="6">
    <location>
        <begin position="251"/>
        <end position="493"/>
    </location>
</feature>
<accession>A0A7T8KB69</accession>
<evidence type="ECO:0000313" key="8">
    <source>
        <dbReference type="Proteomes" id="UP000595437"/>
    </source>
</evidence>
<evidence type="ECO:0000259" key="6">
    <source>
        <dbReference type="Pfam" id="PF03109"/>
    </source>
</evidence>
<organism evidence="7 8">
    <name type="scientific">Caligus rogercresseyi</name>
    <name type="common">Sea louse</name>
    <dbReference type="NCBI Taxonomy" id="217165"/>
    <lineage>
        <taxon>Eukaryota</taxon>
        <taxon>Metazoa</taxon>
        <taxon>Ecdysozoa</taxon>
        <taxon>Arthropoda</taxon>
        <taxon>Crustacea</taxon>
        <taxon>Multicrustacea</taxon>
        <taxon>Hexanauplia</taxon>
        <taxon>Copepoda</taxon>
        <taxon>Siphonostomatoida</taxon>
        <taxon>Caligidae</taxon>
        <taxon>Caligus</taxon>
    </lineage>
</organism>
<dbReference type="EMBL" id="CP045897">
    <property type="protein sequence ID" value="QQP51745.1"/>
    <property type="molecule type" value="Genomic_DNA"/>
</dbReference>
<evidence type="ECO:0000256" key="1">
    <source>
        <dbReference type="ARBA" id="ARBA00004749"/>
    </source>
</evidence>
<comment type="pathway">
    <text evidence="1">Cofactor biosynthesis; ubiquinone biosynthesis.</text>
</comment>
<dbReference type="GO" id="GO:0006744">
    <property type="term" value="P:ubiquinone biosynthetic process"/>
    <property type="evidence" value="ECO:0007669"/>
    <property type="project" value="TreeGrafter"/>
</dbReference>
<dbReference type="InterPro" id="IPR051409">
    <property type="entry name" value="Atypical_kinase_ADCK"/>
</dbReference>
<dbReference type="InterPro" id="IPR011009">
    <property type="entry name" value="Kinase-like_dom_sf"/>
</dbReference>
<keyword evidence="4" id="KW-0547">Nucleotide-binding</keyword>